<evidence type="ECO:0000259" key="10">
    <source>
        <dbReference type="Pfam" id="PF00728"/>
    </source>
</evidence>
<feature type="non-terminal residue" evidence="12">
    <location>
        <position position="1"/>
    </location>
</feature>
<evidence type="ECO:0000259" key="11">
    <source>
        <dbReference type="Pfam" id="PF14845"/>
    </source>
</evidence>
<dbReference type="GO" id="GO:0005764">
    <property type="term" value="C:lysosome"/>
    <property type="evidence" value="ECO:0007669"/>
    <property type="project" value="TreeGrafter"/>
</dbReference>
<evidence type="ECO:0000256" key="8">
    <source>
        <dbReference type="PIRSR" id="PIRSR001093-1"/>
    </source>
</evidence>
<dbReference type="GO" id="GO:0030203">
    <property type="term" value="P:glycosaminoglycan metabolic process"/>
    <property type="evidence" value="ECO:0007669"/>
    <property type="project" value="TreeGrafter"/>
</dbReference>
<dbReference type="Proteomes" id="UP000663824">
    <property type="component" value="Unassembled WGS sequence"/>
</dbReference>
<dbReference type="PANTHER" id="PTHR22600:SF21">
    <property type="entry name" value="BETA-HEXOSAMINIDASE A"/>
    <property type="match status" value="1"/>
</dbReference>
<keyword evidence="5" id="KW-0378">Hydrolase</keyword>
<protein>
    <recommendedName>
        <fullName evidence="3">beta-N-acetylhexosaminidase</fullName>
        <ecNumber evidence="3">3.2.1.52</ecNumber>
    </recommendedName>
</protein>
<feature type="domain" description="Beta-hexosaminidase eukaryotic type N-terminal" evidence="11">
    <location>
        <begin position="21"/>
        <end position="158"/>
    </location>
</feature>
<evidence type="ECO:0000256" key="4">
    <source>
        <dbReference type="ARBA" id="ARBA00022729"/>
    </source>
</evidence>
<feature type="active site" description="Proton donor" evidence="8">
    <location>
        <position position="334"/>
    </location>
</feature>
<dbReference type="PANTHER" id="PTHR22600">
    <property type="entry name" value="BETA-HEXOSAMINIDASE"/>
    <property type="match status" value="1"/>
</dbReference>
<dbReference type="Gene3D" id="3.20.20.80">
    <property type="entry name" value="Glycosidases"/>
    <property type="match status" value="1"/>
</dbReference>
<evidence type="ECO:0000256" key="1">
    <source>
        <dbReference type="ARBA" id="ARBA00001231"/>
    </source>
</evidence>
<evidence type="ECO:0000313" key="12">
    <source>
        <dbReference type="EMBL" id="CAF2149030.1"/>
    </source>
</evidence>
<gene>
    <name evidence="12" type="ORF">MBJ925_LOCUS30904</name>
</gene>
<evidence type="ECO:0000256" key="7">
    <source>
        <dbReference type="ARBA" id="ARBA00023295"/>
    </source>
</evidence>
<organism evidence="12 13">
    <name type="scientific">Rotaria magnacalcarata</name>
    <dbReference type="NCBI Taxonomy" id="392030"/>
    <lineage>
        <taxon>Eukaryota</taxon>
        <taxon>Metazoa</taxon>
        <taxon>Spiralia</taxon>
        <taxon>Gnathifera</taxon>
        <taxon>Rotifera</taxon>
        <taxon>Eurotatoria</taxon>
        <taxon>Bdelloidea</taxon>
        <taxon>Philodinida</taxon>
        <taxon>Philodinidae</taxon>
        <taxon>Rotaria</taxon>
    </lineage>
</organism>
<sequence length="533" mass="61723">QNIQQQIELDEIAIKPTVGEPWPKPQSIQTTSTRFAVHPATFYFLTNETSQQCDLLRNAFDRYYKIIFFPQTYMLHLTDPLLADIKIRHLKETLRNVSDLGDVTLLKRLIVNIEQPCEEWPSLESNESYTLVVKREHALLDAASIWGALRGLETFSQLIYPDSDLQFTINETTIYDFPRFQHRGFLLDTGTHFISQKTLKINLEAMAQSKMNVFHFHIVDDQSFPYDSITYPELSGKGAFDRNHIYSQADIAELLEFARQRGIRVFIEFDSPAHSRSWGRAYDILTQCYSEEKPNNKLGPMDPSRNTTFEFLKNFFHEVAQIFPDRYIHLGADEVYFDCWESNPSITQFMRQMEFGTNYSLLEQYFMQTLINIVNATGKNYVVWQDIIDNNVTLQTDTVVEEPYPDEMARVTKLGYKTLLSSCWYLNLISYGDDWHKYYKCDPYNFTGTEEQKKLVMGGEACMWGEYVDSTNVISSTWPRAAAPAERLWSSVDTNDVIEAAPRLAEHRCRYLRRGIPAAPVNGPGYCPTEYSG</sequence>
<comment type="catalytic activity">
    <reaction evidence="1">
        <text>Hydrolysis of terminal non-reducing N-acetyl-D-hexosamine residues in N-acetyl-beta-D-hexosaminides.</text>
        <dbReference type="EC" id="3.2.1.52"/>
    </reaction>
</comment>
<evidence type="ECO:0000256" key="6">
    <source>
        <dbReference type="ARBA" id="ARBA00023180"/>
    </source>
</evidence>
<feature type="disulfide bond" evidence="9">
    <location>
        <begin position="509"/>
        <end position="527"/>
    </location>
</feature>
<dbReference type="PIRSF" id="PIRSF001093">
    <property type="entry name" value="B-hxosamndse_ab_euk"/>
    <property type="match status" value="1"/>
</dbReference>
<dbReference type="SUPFAM" id="SSF55545">
    <property type="entry name" value="beta-N-acetylhexosaminidase-like domain"/>
    <property type="match status" value="1"/>
</dbReference>
<keyword evidence="9" id="KW-1015">Disulfide bond</keyword>
<evidence type="ECO:0000313" key="13">
    <source>
        <dbReference type="Proteomes" id="UP000663824"/>
    </source>
</evidence>
<dbReference type="PRINTS" id="PR00738">
    <property type="entry name" value="GLHYDRLASE20"/>
</dbReference>
<dbReference type="SUPFAM" id="SSF51445">
    <property type="entry name" value="(Trans)glycosidases"/>
    <property type="match status" value="1"/>
</dbReference>
<dbReference type="InterPro" id="IPR029019">
    <property type="entry name" value="HEX_eukaryotic_N"/>
</dbReference>
<dbReference type="AlphaFoldDB" id="A0A816XNG4"/>
<reference evidence="12" key="1">
    <citation type="submission" date="2021-02" db="EMBL/GenBank/DDBJ databases">
        <authorList>
            <person name="Nowell W R."/>
        </authorList>
    </citation>
    <scope>NUCLEOTIDE SEQUENCE</scope>
</reference>
<dbReference type="Pfam" id="PF00728">
    <property type="entry name" value="Glyco_hydro_20"/>
    <property type="match status" value="1"/>
</dbReference>
<dbReference type="CDD" id="cd06562">
    <property type="entry name" value="GH20_HexA_HexB-like"/>
    <property type="match status" value="1"/>
</dbReference>
<accession>A0A816XNG4</accession>
<dbReference type="InterPro" id="IPR017853">
    <property type="entry name" value="GH"/>
</dbReference>
<proteinExistence type="inferred from homology"/>
<name>A0A816XNG4_9BILA</name>
<feature type="disulfide bond" evidence="9">
    <location>
        <begin position="288"/>
        <end position="339"/>
    </location>
</feature>
<dbReference type="GO" id="GO:0004563">
    <property type="term" value="F:beta-N-acetylhexosaminidase activity"/>
    <property type="evidence" value="ECO:0007669"/>
    <property type="project" value="UniProtKB-EC"/>
</dbReference>
<evidence type="ECO:0000256" key="9">
    <source>
        <dbReference type="PIRSR" id="PIRSR001093-2"/>
    </source>
</evidence>
<comment type="caution">
    <text evidence="12">The sequence shown here is derived from an EMBL/GenBank/DDBJ whole genome shotgun (WGS) entry which is preliminary data.</text>
</comment>
<keyword evidence="4" id="KW-0732">Signal</keyword>
<dbReference type="GO" id="GO:0005975">
    <property type="term" value="P:carbohydrate metabolic process"/>
    <property type="evidence" value="ECO:0007669"/>
    <property type="project" value="InterPro"/>
</dbReference>
<feature type="domain" description="Glycoside hydrolase family 20 catalytic" evidence="10">
    <location>
        <begin position="180"/>
        <end position="491"/>
    </location>
</feature>
<keyword evidence="7" id="KW-0326">Glycosidase</keyword>
<dbReference type="Pfam" id="PF14845">
    <property type="entry name" value="Glycohydro_20b2"/>
    <property type="match status" value="1"/>
</dbReference>
<dbReference type="InterPro" id="IPR029018">
    <property type="entry name" value="Hex-like_dom2"/>
</dbReference>
<evidence type="ECO:0000256" key="5">
    <source>
        <dbReference type="ARBA" id="ARBA00022801"/>
    </source>
</evidence>
<dbReference type="GO" id="GO:0006689">
    <property type="term" value="P:ganglioside catabolic process"/>
    <property type="evidence" value="ECO:0007669"/>
    <property type="project" value="TreeGrafter"/>
</dbReference>
<evidence type="ECO:0000256" key="3">
    <source>
        <dbReference type="ARBA" id="ARBA00012663"/>
    </source>
</evidence>
<dbReference type="GO" id="GO:0016020">
    <property type="term" value="C:membrane"/>
    <property type="evidence" value="ECO:0007669"/>
    <property type="project" value="TreeGrafter"/>
</dbReference>
<dbReference type="InterPro" id="IPR015883">
    <property type="entry name" value="Glyco_hydro_20_cat"/>
</dbReference>
<evidence type="ECO:0000256" key="2">
    <source>
        <dbReference type="ARBA" id="ARBA00006285"/>
    </source>
</evidence>
<comment type="similarity">
    <text evidence="2">Belongs to the glycosyl hydrolase 20 family.</text>
</comment>
<dbReference type="InterPro" id="IPR025705">
    <property type="entry name" value="Beta_hexosaminidase_sua/sub"/>
</dbReference>
<dbReference type="EC" id="3.2.1.52" evidence="3"/>
<dbReference type="Gene3D" id="3.30.379.10">
    <property type="entry name" value="Chitobiase/beta-hexosaminidase domain 2-like"/>
    <property type="match status" value="1"/>
</dbReference>
<dbReference type="EMBL" id="CAJNRE010016816">
    <property type="protein sequence ID" value="CAF2149030.1"/>
    <property type="molecule type" value="Genomic_DNA"/>
</dbReference>
<feature type="disulfide bond" evidence="9">
    <location>
        <begin position="53"/>
        <end position="117"/>
    </location>
</feature>
<dbReference type="FunFam" id="3.20.20.80:FF:000063">
    <property type="entry name" value="Beta-hexosaminidase"/>
    <property type="match status" value="1"/>
</dbReference>
<keyword evidence="6" id="KW-0325">Glycoprotein</keyword>